<keyword evidence="2" id="KW-1185">Reference proteome</keyword>
<name>A0ABU4RW36_9GAMM</name>
<organism evidence="1 2">
    <name type="scientific">Gilvimarinus gilvus</name>
    <dbReference type="NCBI Taxonomy" id="3058038"/>
    <lineage>
        <taxon>Bacteria</taxon>
        <taxon>Pseudomonadati</taxon>
        <taxon>Pseudomonadota</taxon>
        <taxon>Gammaproteobacteria</taxon>
        <taxon>Cellvibrionales</taxon>
        <taxon>Cellvibrionaceae</taxon>
        <taxon>Gilvimarinus</taxon>
    </lineage>
</organism>
<dbReference type="PANTHER" id="PTHR43544:SF12">
    <property type="entry name" value="NAD(P)-BINDING ROSSMANN-FOLD SUPERFAMILY PROTEIN"/>
    <property type="match status" value="1"/>
</dbReference>
<accession>A0ABU4RW36</accession>
<evidence type="ECO:0000313" key="2">
    <source>
        <dbReference type="Proteomes" id="UP001273505"/>
    </source>
</evidence>
<dbReference type="Proteomes" id="UP001273505">
    <property type="component" value="Unassembled WGS sequence"/>
</dbReference>
<dbReference type="PRINTS" id="PR00081">
    <property type="entry name" value="GDHRDH"/>
</dbReference>
<dbReference type="SUPFAM" id="SSF51735">
    <property type="entry name" value="NAD(P)-binding Rossmann-fold domains"/>
    <property type="match status" value="1"/>
</dbReference>
<dbReference type="InterPro" id="IPR002347">
    <property type="entry name" value="SDR_fam"/>
</dbReference>
<dbReference type="Gene3D" id="3.40.50.720">
    <property type="entry name" value="NAD(P)-binding Rossmann-like Domain"/>
    <property type="match status" value="1"/>
</dbReference>
<gene>
    <name evidence="1" type="ORF">SCD92_06935</name>
</gene>
<protein>
    <submittedName>
        <fullName evidence="1">SDR family NAD(P)-dependent oxidoreductase</fullName>
    </submittedName>
</protein>
<dbReference type="InterPro" id="IPR051468">
    <property type="entry name" value="Fungal_SecMetab_SDRs"/>
</dbReference>
<dbReference type="InterPro" id="IPR036291">
    <property type="entry name" value="NAD(P)-bd_dom_sf"/>
</dbReference>
<reference evidence="1 2" key="1">
    <citation type="submission" date="2023-11" db="EMBL/GenBank/DDBJ databases">
        <title>Gilvimarinus fulvus sp. nov., isolated from the surface of Kelp.</title>
        <authorList>
            <person name="Sun Y.Y."/>
            <person name="Gong Y."/>
            <person name="Du Z.J."/>
        </authorList>
    </citation>
    <scope>NUCLEOTIDE SEQUENCE [LARGE SCALE GENOMIC DNA]</scope>
    <source>
        <strain evidence="1 2">SDUM040013</strain>
    </source>
</reference>
<comment type="caution">
    <text evidence="1">The sequence shown here is derived from an EMBL/GenBank/DDBJ whole genome shotgun (WGS) entry which is preliminary data.</text>
</comment>
<dbReference type="RefSeq" id="WP_302722700.1">
    <property type="nucleotide sequence ID" value="NZ_JAULRU010000569.1"/>
</dbReference>
<sequence>MRDVLIAGASSALAQALAARLCAQGDRVIGLCRDSRLRPNFEDIVQCAYTEAGLSRAVAHIQKRGYKPSLFVCCVGVLHDSLVVPEKRLADIQFYALEHYFAVNTIVPALLLKHIVSVLDANSEPRMAFLSAKVGSIEDNRLGGWYGYRASKAALNMLIKTSAIELARRYSGICVVAVHPGTTHSALSEPFVDRIPKGKIYSPQQSAERLCNVIDGLSAEDNGQFFHWDGSRLPW</sequence>
<dbReference type="Pfam" id="PF00106">
    <property type="entry name" value="adh_short"/>
    <property type="match status" value="1"/>
</dbReference>
<proteinExistence type="predicted"/>
<evidence type="ECO:0000313" key="1">
    <source>
        <dbReference type="EMBL" id="MDX6849087.1"/>
    </source>
</evidence>
<dbReference type="PANTHER" id="PTHR43544">
    <property type="entry name" value="SHORT-CHAIN DEHYDROGENASE/REDUCTASE"/>
    <property type="match status" value="1"/>
</dbReference>
<dbReference type="EMBL" id="JAXAFO010000009">
    <property type="protein sequence ID" value="MDX6849087.1"/>
    <property type="molecule type" value="Genomic_DNA"/>
</dbReference>